<dbReference type="RefSeq" id="XP_009846083.1">
    <property type="nucleotide sequence ID" value="XM_009847781.1"/>
</dbReference>
<dbReference type="AlphaFoldDB" id="W4FAA2"/>
<dbReference type="EMBL" id="KI913311">
    <property type="protein sequence ID" value="ETV64430.1"/>
    <property type="molecule type" value="Genomic_DNA"/>
</dbReference>
<keyword evidence="2" id="KW-0472">Membrane</keyword>
<sequence>MGDRGGGVGGGAVVPVAAKTRKRRAYLYIFNSVAAIASVLCVFVVNTVGTIRTIQILIGSDTNSTHSDDGLLHGYKAYYTPYLLREVLVAPATVQTRIDAILASGRKVGYLEMDESPNTTTSTTTSNLATWFRQDSCRTLVNATTDRIYNESYVAKTLVPMLLAGSNASDQSALIVVDCSFEGRKAMDTTNIKLYLLDRHLQWLVTYQLQTIMANIPARRDTMPTGTVSYTNLSLASLSLGGIPQRGLDFLAKLTSSEPAVHQLLCSRGFPFNAAPFDAVVIESVTDTGAWNTSVVSTGLQMVLQGFGGMYRGSQNEQANYKTFVWVLDPDPLQVVFNFHFAQVGRTKNSWAWGQALISGFLSFGVVTSTVMACIISRNILKATQVRWIPDISPSVQSGIMFRGILTVIAWWIDGWWAVQEWCFQQGNVRRGLLDMYVLTDSVKSDCLSLFLAGASFIASRLRLRINPAVPVVIYLVVYSQRAQLVAAMGLFLTNANLELEANQALNVVLSETTGLDMWMWHEKKDFNATVVFNELSWMVLALILMLVYAITDKIYTVYFTDHAVEAKTTKKTVAEDGTTGGTGSQGGNSGSNERATCFETSTGEYLRHKYGLMSYHENYLFIKGLKYASPSGIWTSGWVVVDDKFLFRTDDIMKVCANILLRHDIFRAHCHVIAENQVDKTVIRVFRKDITLKQLFNLSLRPLA</sequence>
<organism evidence="3">
    <name type="scientific">Aphanomyces astaci</name>
    <name type="common">Crayfish plague agent</name>
    <dbReference type="NCBI Taxonomy" id="112090"/>
    <lineage>
        <taxon>Eukaryota</taxon>
        <taxon>Sar</taxon>
        <taxon>Stramenopiles</taxon>
        <taxon>Oomycota</taxon>
        <taxon>Saprolegniomycetes</taxon>
        <taxon>Saprolegniales</taxon>
        <taxon>Verrucalvaceae</taxon>
        <taxon>Aphanomyces</taxon>
    </lineage>
</organism>
<gene>
    <name evidence="3" type="ORF">H257_18681</name>
</gene>
<evidence type="ECO:0000313" key="3">
    <source>
        <dbReference type="EMBL" id="ETV64430.1"/>
    </source>
</evidence>
<proteinExistence type="predicted"/>
<reference evidence="3" key="1">
    <citation type="submission" date="2013-12" db="EMBL/GenBank/DDBJ databases">
        <title>The Genome Sequence of Aphanomyces astaci APO3.</title>
        <authorList>
            <consortium name="The Broad Institute Genomics Platform"/>
            <person name="Russ C."/>
            <person name="Tyler B."/>
            <person name="van West P."/>
            <person name="Dieguez-Uribeondo J."/>
            <person name="Young S.K."/>
            <person name="Zeng Q."/>
            <person name="Gargeya S."/>
            <person name="Fitzgerald M."/>
            <person name="Abouelleil A."/>
            <person name="Alvarado L."/>
            <person name="Chapman S.B."/>
            <person name="Gainer-Dewar J."/>
            <person name="Goldberg J."/>
            <person name="Griggs A."/>
            <person name="Gujja S."/>
            <person name="Hansen M."/>
            <person name="Howarth C."/>
            <person name="Imamovic A."/>
            <person name="Ireland A."/>
            <person name="Larimer J."/>
            <person name="McCowan C."/>
            <person name="Murphy C."/>
            <person name="Pearson M."/>
            <person name="Poon T.W."/>
            <person name="Priest M."/>
            <person name="Roberts A."/>
            <person name="Saif S."/>
            <person name="Shea T."/>
            <person name="Sykes S."/>
            <person name="Wortman J."/>
            <person name="Nusbaum C."/>
            <person name="Birren B."/>
        </authorList>
    </citation>
    <scope>NUCLEOTIDE SEQUENCE [LARGE SCALE GENOMIC DNA]</scope>
    <source>
        <strain evidence="3">APO3</strain>
    </source>
</reference>
<dbReference type="STRING" id="112090.W4FAA2"/>
<keyword evidence="2" id="KW-0812">Transmembrane</keyword>
<feature type="compositionally biased region" description="Gly residues" evidence="1">
    <location>
        <begin position="579"/>
        <end position="590"/>
    </location>
</feature>
<evidence type="ECO:0000256" key="2">
    <source>
        <dbReference type="SAM" id="Phobius"/>
    </source>
</evidence>
<evidence type="ECO:0000256" key="1">
    <source>
        <dbReference type="SAM" id="MobiDB-lite"/>
    </source>
</evidence>
<dbReference type="OrthoDB" id="64243at2759"/>
<dbReference type="GeneID" id="20820677"/>
<feature type="transmembrane region" description="Helical" evidence="2">
    <location>
        <begin position="527"/>
        <end position="551"/>
    </location>
</feature>
<accession>W4FAA2</accession>
<feature type="transmembrane region" description="Helical" evidence="2">
    <location>
        <begin position="351"/>
        <end position="376"/>
    </location>
</feature>
<keyword evidence="2" id="KW-1133">Transmembrane helix</keyword>
<feature type="region of interest" description="Disordered" evidence="1">
    <location>
        <begin position="575"/>
        <end position="594"/>
    </location>
</feature>
<protein>
    <submittedName>
        <fullName evidence="3">Uncharacterized protein</fullName>
    </submittedName>
</protein>
<name>W4FAA2_APHAT</name>
<feature type="transmembrane region" description="Helical" evidence="2">
    <location>
        <begin position="25"/>
        <end position="45"/>
    </location>
</feature>
<dbReference type="VEuPathDB" id="FungiDB:H257_18681"/>